<feature type="transmembrane region" description="Helical" evidence="14">
    <location>
        <begin position="162"/>
        <end position="183"/>
    </location>
</feature>
<dbReference type="Gene3D" id="1.20.1730.10">
    <property type="entry name" value="Sodium/glucose cotransporter"/>
    <property type="match status" value="1"/>
</dbReference>
<dbReference type="PROSITE" id="PS50283">
    <property type="entry name" value="NA_SOLUT_SYMP_3"/>
    <property type="match status" value="1"/>
</dbReference>
<reference evidence="15 16" key="1">
    <citation type="submission" date="2019-07" db="EMBL/GenBank/DDBJ databases">
        <authorList>
            <person name="Park Y.J."/>
            <person name="Jeong S.E."/>
            <person name="Jung H.S."/>
        </authorList>
    </citation>
    <scope>NUCLEOTIDE SEQUENCE [LARGE SCALE GENOMIC DNA]</scope>
    <source>
        <strain evidence="16">P16(2019)</strain>
    </source>
</reference>
<proteinExistence type="inferred from homology"/>
<feature type="transmembrane region" description="Helical" evidence="14">
    <location>
        <begin position="398"/>
        <end position="416"/>
    </location>
</feature>
<evidence type="ECO:0000256" key="7">
    <source>
        <dbReference type="ARBA" id="ARBA00022989"/>
    </source>
</evidence>
<evidence type="ECO:0000256" key="8">
    <source>
        <dbReference type="ARBA" id="ARBA00023053"/>
    </source>
</evidence>
<feature type="transmembrane region" description="Helical" evidence="14">
    <location>
        <begin position="73"/>
        <end position="91"/>
    </location>
</feature>
<evidence type="ECO:0000256" key="4">
    <source>
        <dbReference type="ARBA" id="ARBA00022475"/>
    </source>
</evidence>
<evidence type="ECO:0000256" key="12">
    <source>
        <dbReference type="ARBA" id="ARBA00033708"/>
    </source>
</evidence>
<dbReference type="GO" id="GO:0015824">
    <property type="term" value="P:proline transport"/>
    <property type="evidence" value="ECO:0007669"/>
    <property type="project" value="UniProtKB-UniRule"/>
</dbReference>
<comment type="function">
    <text evidence="14">Catalyzes the sodium-dependent uptake of extracellular L-proline.</text>
</comment>
<feature type="transmembrane region" description="Helical" evidence="14">
    <location>
        <begin position="315"/>
        <end position="344"/>
    </location>
</feature>
<dbReference type="Pfam" id="PF00474">
    <property type="entry name" value="SSF"/>
    <property type="match status" value="1"/>
</dbReference>
<evidence type="ECO:0000313" key="15">
    <source>
        <dbReference type="EMBL" id="TSB44992.1"/>
    </source>
</evidence>
<gene>
    <name evidence="15" type="primary">putP</name>
    <name evidence="15" type="ORF">FN960_18635</name>
</gene>
<dbReference type="NCBIfam" id="TIGR00813">
    <property type="entry name" value="sss"/>
    <property type="match status" value="1"/>
</dbReference>
<dbReference type="GO" id="GO:0005886">
    <property type="term" value="C:plasma membrane"/>
    <property type="evidence" value="ECO:0007669"/>
    <property type="project" value="UniProtKB-SubCell"/>
</dbReference>
<dbReference type="GO" id="GO:0015193">
    <property type="term" value="F:L-proline transmembrane transporter activity"/>
    <property type="evidence" value="ECO:0007669"/>
    <property type="project" value="TreeGrafter"/>
</dbReference>
<keyword evidence="8 14" id="KW-0915">Sodium</keyword>
<dbReference type="RefSeq" id="WP_143850384.1">
    <property type="nucleotide sequence ID" value="NZ_VLXZ01000016.1"/>
</dbReference>
<name>A0A553ZU54_9BACI</name>
<dbReference type="FunFam" id="1.20.1730.10:FF:000002">
    <property type="entry name" value="Sodium/proline symporter"/>
    <property type="match status" value="1"/>
</dbReference>
<dbReference type="EMBL" id="VLXZ01000016">
    <property type="protein sequence ID" value="TSB44992.1"/>
    <property type="molecule type" value="Genomic_DNA"/>
</dbReference>
<keyword evidence="5 14" id="KW-0812">Transmembrane</keyword>
<evidence type="ECO:0000256" key="10">
    <source>
        <dbReference type="ARBA" id="ARBA00023136"/>
    </source>
</evidence>
<feature type="transmembrane region" description="Helical" evidence="14">
    <location>
        <begin position="365"/>
        <end position="386"/>
    </location>
</feature>
<protein>
    <recommendedName>
        <fullName evidence="14">Sodium/proline symporter</fullName>
    </recommendedName>
    <alternativeName>
        <fullName evidence="14">Proline permease</fullName>
    </alternativeName>
</protein>
<evidence type="ECO:0000256" key="14">
    <source>
        <dbReference type="RuleBase" id="RU366012"/>
    </source>
</evidence>
<feature type="transmembrane region" description="Helical" evidence="14">
    <location>
        <begin position="125"/>
        <end position="150"/>
    </location>
</feature>
<dbReference type="PROSITE" id="PS00456">
    <property type="entry name" value="NA_SOLUT_SYMP_1"/>
    <property type="match status" value="1"/>
</dbReference>
<comment type="subcellular location">
    <subcellularLocation>
        <location evidence="1 14">Cell membrane</location>
        <topology evidence="1 14">Multi-pass membrane protein</topology>
    </subcellularLocation>
</comment>
<evidence type="ECO:0000256" key="1">
    <source>
        <dbReference type="ARBA" id="ARBA00004651"/>
    </source>
</evidence>
<feature type="transmembrane region" description="Helical" evidence="14">
    <location>
        <begin position="453"/>
        <end position="473"/>
    </location>
</feature>
<keyword evidence="11 14" id="KW-0739">Sodium transport</keyword>
<keyword evidence="10 14" id="KW-0472">Membrane</keyword>
<dbReference type="OrthoDB" id="9810181at2"/>
<dbReference type="AlphaFoldDB" id="A0A553ZU54"/>
<dbReference type="Proteomes" id="UP000318521">
    <property type="component" value="Unassembled WGS sequence"/>
</dbReference>
<feature type="transmembrane region" description="Helical" evidence="14">
    <location>
        <begin position="273"/>
        <end position="295"/>
    </location>
</feature>
<keyword evidence="3 14" id="KW-0813">Transport</keyword>
<keyword evidence="7 14" id="KW-1133">Transmembrane helix</keyword>
<accession>A0A553ZU54</accession>
<comment type="similarity">
    <text evidence="2 13">Belongs to the sodium:solute symporter (SSF) (TC 2.A.21) family.</text>
</comment>
<dbReference type="InterPro" id="IPR018212">
    <property type="entry name" value="Na/solute_symporter_CS"/>
</dbReference>
<feature type="transmembrane region" description="Helical" evidence="14">
    <location>
        <begin position="6"/>
        <end position="24"/>
    </location>
</feature>
<evidence type="ECO:0000256" key="9">
    <source>
        <dbReference type="ARBA" id="ARBA00023065"/>
    </source>
</evidence>
<dbReference type="InterPro" id="IPR038377">
    <property type="entry name" value="Na/Glc_symporter_sf"/>
</dbReference>
<keyword evidence="14" id="KW-0029">Amino-acid transport</keyword>
<evidence type="ECO:0000256" key="13">
    <source>
        <dbReference type="RuleBase" id="RU362091"/>
    </source>
</evidence>
<evidence type="ECO:0000256" key="11">
    <source>
        <dbReference type="ARBA" id="ARBA00023201"/>
    </source>
</evidence>
<feature type="transmembrane region" description="Helical" evidence="14">
    <location>
        <begin position="190"/>
        <end position="207"/>
    </location>
</feature>
<keyword evidence="9 14" id="KW-0406">Ion transport</keyword>
<evidence type="ECO:0000256" key="2">
    <source>
        <dbReference type="ARBA" id="ARBA00006434"/>
    </source>
</evidence>
<keyword evidence="6 14" id="KW-0769">Symport</keyword>
<dbReference type="PANTHER" id="PTHR48086">
    <property type="entry name" value="SODIUM/PROLINE SYMPORTER-RELATED"/>
    <property type="match status" value="1"/>
</dbReference>
<dbReference type="InterPro" id="IPR011851">
    <property type="entry name" value="Na/Pro_symporter"/>
</dbReference>
<comment type="caution">
    <text evidence="15">The sequence shown here is derived from an EMBL/GenBank/DDBJ whole genome shotgun (WGS) entry which is preliminary data.</text>
</comment>
<feature type="transmembrane region" description="Helical" evidence="14">
    <location>
        <begin position="423"/>
        <end position="441"/>
    </location>
</feature>
<keyword evidence="4 14" id="KW-1003">Cell membrane</keyword>
<dbReference type="GO" id="GO:0005298">
    <property type="term" value="F:proline:sodium symporter activity"/>
    <property type="evidence" value="ECO:0007669"/>
    <property type="project" value="UniProtKB-UniRule"/>
</dbReference>
<dbReference type="InterPro" id="IPR050277">
    <property type="entry name" value="Sodium:Solute_Symporter"/>
</dbReference>
<sequence length="492" mass="53228">MNIYLISSIVVYMVAMLFIGYYAYKRTSSHSDYMLGGRGLTPGVAALSAGASDMSGWLMMGLPGAVFVEGFSAAWIAIGLTMGAYINWLYVAPRLRTFTEVANNSITIPGYFENRFADHTRYLRIFSSIVIFIFFTVYVASGMVAGGVLFENVLGMSYQTGIWVLVGVTIAYTLFGGFLAVSWTDVVQGMIMMLALVLVPVVTLITMGGPTEVTTEVRAIDPSMLNIFTGMTAVGIISFLGWGLGYFGQPHIIIRFMALTTAKGAGKARRIGMSWMIVSLAGAVFTGLIGLAYYAQQGMEIADPETIFIQLGDILFHPIITGFILSAILAAVMSTISSQLLVTASSLTDDLYKSFFRRAASDKELVIVGRLAVLLISAAALLIAWIQPGRILDMVSYAWAGFGASFGPVILMSLFWRRMNAQGALAGIISGAVVVLLWSTLDLSSVIGLSEDLYEIIPGFIVSVLMIYVVSLLTKTPSEEITNVFDEVKRQS</sequence>
<evidence type="ECO:0000313" key="16">
    <source>
        <dbReference type="Proteomes" id="UP000318521"/>
    </source>
</evidence>
<dbReference type="NCBIfam" id="TIGR02121">
    <property type="entry name" value="Na_Pro_sym"/>
    <property type="match status" value="1"/>
</dbReference>
<dbReference type="GO" id="GO:0031402">
    <property type="term" value="F:sodium ion binding"/>
    <property type="evidence" value="ECO:0007669"/>
    <property type="project" value="UniProtKB-UniRule"/>
</dbReference>
<evidence type="ECO:0000256" key="6">
    <source>
        <dbReference type="ARBA" id="ARBA00022847"/>
    </source>
</evidence>
<evidence type="ECO:0000256" key="3">
    <source>
        <dbReference type="ARBA" id="ARBA00022448"/>
    </source>
</evidence>
<dbReference type="PANTHER" id="PTHR48086:SF3">
    <property type="entry name" value="SODIUM_PROLINE SYMPORTER"/>
    <property type="match status" value="1"/>
</dbReference>
<feature type="transmembrane region" description="Helical" evidence="14">
    <location>
        <begin position="227"/>
        <end position="247"/>
    </location>
</feature>
<organism evidence="15 16">
    <name type="scientific">Alkalicoccobacillus porphyridii</name>
    <dbReference type="NCBI Taxonomy" id="2597270"/>
    <lineage>
        <taxon>Bacteria</taxon>
        <taxon>Bacillati</taxon>
        <taxon>Bacillota</taxon>
        <taxon>Bacilli</taxon>
        <taxon>Bacillales</taxon>
        <taxon>Bacillaceae</taxon>
        <taxon>Alkalicoccobacillus</taxon>
    </lineage>
</organism>
<dbReference type="InterPro" id="IPR001734">
    <property type="entry name" value="Na/solute_symporter"/>
</dbReference>
<keyword evidence="16" id="KW-1185">Reference proteome</keyword>
<dbReference type="CDD" id="cd11475">
    <property type="entry name" value="SLC5sbd_PutP"/>
    <property type="match status" value="1"/>
</dbReference>
<evidence type="ECO:0000256" key="5">
    <source>
        <dbReference type="ARBA" id="ARBA00022692"/>
    </source>
</evidence>
<comment type="catalytic activity">
    <reaction evidence="12">
        <text>L-proline(in) + Na(+)(in) = L-proline(out) + Na(+)(out)</text>
        <dbReference type="Rhea" id="RHEA:28967"/>
        <dbReference type="ChEBI" id="CHEBI:29101"/>
        <dbReference type="ChEBI" id="CHEBI:60039"/>
    </reaction>
</comment>